<accession>A0ABW2C5Y3</accession>
<feature type="DNA-binding region" description="H-T-H motif" evidence="4">
    <location>
        <begin position="218"/>
        <end position="237"/>
    </location>
</feature>
<dbReference type="PRINTS" id="PR00455">
    <property type="entry name" value="HTHTETR"/>
</dbReference>
<dbReference type="PANTHER" id="PTHR30055">
    <property type="entry name" value="HTH-TYPE TRANSCRIPTIONAL REGULATOR RUTR"/>
    <property type="match status" value="1"/>
</dbReference>
<organism evidence="6 7">
    <name type="scientific">Haloechinothrix salitolerans</name>
    <dbReference type="NCBI Taxonomy" id="926830"/>
    <lineage>
        <taxon>Bacteria</taxon>
        <taxon>Bacillati</taxon>
        <taxon>Actinomycetota</taxon>
        <taxon>Actinomycetes</taxon>
        <taxon>Pseudonocardiales</taxon>
        <taxon>Pseudonocardiaceae</taxon>
        <taxon>Haloechinothrix</taxon>
    </lineage>
</organism>
<keyword evidence="1" id="KW-0805">Transcription regulation</keyword>
<feature type="domain" description="HTH tetR-type" evidence="5">
    <location>
        <begin position="1"/>
        <end position="54"/>
    </location>
</feature>
<dbReference type="InterPro" id="IPR050109">
    <property type="entry name" value="HTH-type_TetR-like_transc_reg"/>
</dbReference>
<comment type="caution">
    <text evidence="6">The sequence shown here is derived from an EMBL/GenBank/DDBJ whole genome shotgun (WGS) entry which is preliminary data.</text>
</comment>
<dbReference type="PANTHER" id="PTHR30055:SF234">
    <property type="entry name" value="HTH-TYPE TRANSCRIPTIONAL REGULATOR BETI"/>
    <property type="match status" value="1"/>
</dbReference>
<proteinExistence type="predicted"/>
<dbReference type="SUPFAM" id="SSF48498">
    <property type="entry name" value="Tetracyclin repressor-like, C-terminal domain"/>
    <property type="match status" value="1"/>
</dbReference>
<evidence type="ECO:0000259" key="5">
    <source>
        <dbReference type="PROSITE" id="PS50977"/>
    </source>
</evidence>
<protein>
    <submittedName>
        <fullName evidence="6">TetR/AcrR family transcriptional regulator</fullName>
    </submittedName>
</protein>
<evidence type="ECO:0000256" key="4">
    <source>
        <dbReference type="PROSITE-ProRule" id="PRU00335"/>
    </source>
</evidence>
<keyword evidence="3" id="KW-0804">Transcription</keyword>
<dbReference type="InterPro" id="IPR001647">
    <property type="entry name" value="HTH_TetR"/>
</dbReference>
<dbReference type="RefSeq" id="WP_345401830.1">
    <property type="nucleotide sequence ID" value="NZ_BAABLA010000107.1"/>
</dbReference>
<dbReference type="Proteomes" id="UP001596337">
    <property type="component" value="Unassembled WGS sequence"/>
</dbReference>
<keyword evidence="2 4" id="KW-0238">DNA-binding</keyword>
<dbReference type="Gene3D" id="1.10.10.60">
    <property type="entry name" value="Homeodomain-like"/>
    <property type="match status" value="2"/>
</dbReference>
<gene>
    <name evidence="6" type="ORF">ACFQGD_25530</name>
</gene>
<dbReference type="InterPro" id="IPR036271">
    <property type="entry name" value="Tet_transcr_reg_TetR-rel_C_sf"/>
</dbReference>
<sequence length="379" mass="41891">MRTATEHFLRNGYHRTSMVDIAATIGITSTALYRHFTNKEELLTRSVLDGLDEIIEGIAHTEGLDELIDSLAHGALAHRGMSALWQREFRYLSKDTQALVMRKLVGAAATAQAAIERARPELSHDDAEFLGWCLLAVFESVSHHQVMLPEEEFRALLRAVAHRVAATELPADATADEQDYAIDPVIPMPHEASGSSRRDRLIAAAALLFSERGYASVSIDDIGAAVGITGPSVYYHFRRKSDILADIIDRAAAATEHYTAAAIDDAKSPVDSLERMLRYYISFAFTHRDLVRVAVSELTHLPADVAAGHRTRQREGIMTWARALLAVRPDLDIDAARVVVQAAIMIINDVVRLPGLMWRPRLHEDLFAAGMAAQVTQRT</sequence>
<evidence type="ECO:0000256" key="1">
    <source>
        <dbReference type="ARBA" id="ARBA00023015"/>
    </source>
</evidence>
<feature type="domain" description="HTH tetR-type" evidence="5">
    <location>
        <begin position="195"/>
        <end position="255"/>
    </location>
</feature>
<reference evidence="7" key="1">
    <citation type="journal article" date="2019" name="Int. J. Syst. Evol. Microbiol.">
        <title>The Global Catalogue of Microorganisms (GCM) 10K type strain sequencing project: providing services to taxonomists for standard genome sequencing and annotation.</title>
        <authorList>
            <consortium name="The Broad Institute Genomics Platform"/>
            <consortium name="The Broad Institute Genome Sequencing Center for Infectious Disease"/>
            <person name="Wu L."/>
            <person name="Ma J."/>
        </authorList>
    </citation>
    <scope>NUCLEOTIDE SEQUENCE [LARGE SCALE GENOMIC DNA]</scope>
    <source>
        <strain evidence="7">KCTC 32255</strain>
    </source>
</reference>
<dbReference type="PROSITE" id="PS01081">
    <property type="entry name" value="HTH_TETR_1"/>
    <property type="match status" value="1"/>
</dbReference>
<name>A0ABW2C5Y3_9PSEU</name>
<dbReference type="Gene3D" id="1.10.357.10">
    <property type="entry name" value="Tetracycline Repressor, domain 2"/>
    <property type="match status" value="2"/>
</dbReference>
<dbReference type="Pfam" id="PF00440">
    <property type="entry name" value="TetR_N"/>
    <property type="match status" value="2"/>
</dbReference>
<evidence type="ECO:0000256" key="2">
    <source>
        <dbReference type="ARBA" id="ARBA00023125"/>
    </source>
</evidence>
<evidence type="ECO:0000313" key="7">
    <source>
        <dbReference type="Proteomes" id="UP001596337"/>
    </source>
</evidence>
<dbReference type="SUPFAM" id="SSF46689">
    <property type="entry name" value="Homeodomain-like"/>
    <property type="match status" value="2"/>
</dbReference>
<dbReference type="PROSITE" id="PS50977">
    <property type="entry name" value="HTH_TETR_2"/>
    <property type="match status" value="2"/>
</dbReference>
<feature type="DNA-binding region" description="H-T-H motif" evidence="4">
    <location>
        <begin position="17"/>
        <end position="36"/>
    </location>
</feature>
<dbReference type="EMBL" id="JBHSXX010000001">
    <property type="protein sequence ID" value="MFC6870501.1"/>
    <property type="molecule type" value="Genomic_DNA"/>
</dbReference>
<evidence type="ECO:0000256" key="3">
    <source>
        <dbReference type="ARBA" id="ARBA00023163"/>
    </source>
</evidence>
<evidence type="ECO:0000313" key="6">
    <source>
        <dbReference type="EMBL" id="MFC6870501.1"/>
    </source>
</evidence>
<dbReference type="InterPro" id="IPR009057">
    <property type="entry name" value="Homeodomain-like_sf"/>
</dbReference>
<dbReference type="InterPro" id="IPR023772">
    <property type="entry name" value="DNA-bd_HTH_TetR-type_CS"/>
</dbReference>
<keyword evidence="7" id="KW-1185">Reference proteome</keyword>